<protein>
    <submittedName>
        <fullName evidence="1">Uncharacterized protein</fullName>
    </submittedName>
</protein>
<comment type="caution">
    <text evidence="1">The sequence shown here is derived from an EMBL/GenBank/DDBJ whole genome shotgun (WGS) entry which is preliminary data.</text>
</comment>
<accession>A0A927U9P6</accession>
<reference evidence="1" key="1">
    <citation type="submission" date="2019-04" db="EMBL/GenBank/DDBJ databases">
        <title>Evolution of Biomass-Degrading Anaerobic Consortia Revealed by Metagenomics.</title>
        <authorList>
            <person name="Peng X."/>
        </authorList>
    </citation>
    <scope>NUCLEOTIDE SEQUENCE</scope>
    <source>
        <strain evidence="1">SIG311</strain>
    </source>
</reference>
<name>A0A927U9P6_9FIRM</name>
<dbReference type="Proteomes" id="UP000766246">
    <property type="component" value="Unassembled WGS sequence"/>
</dbReference>
<evidence type="ECO:0000313" key="2">
    <source>
        <dbReference type="Proteomes" id="UP000766246"/>
    </source>
</evidence>
<gene>
    <name evidence="1" type="ORF">E7272_07630</name>
</gene>
<proteinExistence type="predicted"/>
<organism evidence="1 2">
    <name type="scientific">Pseudobutyrivibrio ruminis</name>
    <dbReference type="NCBI Taxonomy" id="46206"/>
    <lineage>
        <taxon>Bacteria</taxon>
        <taxon>Bacillati</taxon>
        <taxon>Bacillota</taxon>
        <taxon>Clostridia</taxon>
        <taxon>Lachnospirales</taxon>
        <taxon>Lachnospiraceae</taxon>
        <taxon>Pseudobutyrivibrio</taxon>
    </lineage>
</organism>
<dbReference type="EMBL" id="SVER01000017">
    <property type="protein sequence ID" value="MBE5919702.1"/>
    <property type="molecule type" value="Genomic_DNA"/>
</dbReference>
<evidence type="ECO:0000313" key="1">
    <source>
        <dbReference type="EMBL" id="MBE5919702.1"/>
    </source>
</evidence>
<dbReference type="AlphaFoldDB" id="A0A927U9P6"/>
<sequence length="193" mass="22256">MKLVNLVTIMHNDMDSIILKVKEGREMDLVCLGYFNGDETMIRLTKGDSHTCTIWKKDNNHYSWSWGKDGYTLVSDDMTKRRKLIEECIIDDMGVCMEGPSNLMAKTLFLEVPEKVTDVFKLMNDTCCHKNDTFWKHFKNKNDFMNRLSALGYAEDSIKEIERYTAPNGCKVEIYKAEKINRFSNALSAAIIA</sequence>